<dbReference type="Gene3D" id="3.40.630.30">
    <property type="match status" value="1"/>
</dbReference>
<feature type="domain" description="N-acetyltransferase" evidence="3">
    <location>
        <begin position="153"/>
        <end position="302"/>
    </location>
</feature>
<dbReference type="Pfam" id="PF00583">
    <property type="entry name" value="Acetyltransf_1"/>
    <property type="match status" value="1"/>
</dbReference>
<gene>
    <name evidence="4" type="ORF">P5F74_08735</name>
</gene>
<dbReference type="PROSITE" id="PS50995">
    <property type="entry name" value="HTH_MARR_2"/>
    <property type="match status" value="1"/>
</dbReference>
<dbReference type="EMBL" id="JAROAS010000015">
    <property type="protein sequence ID" value="MED4128210.1"/>
    <property type="molecule type" value="Genomic_DNA"/>
</dbReference>
<dbReference type="PANTHER" id="PTHR13947">
    <property type="entry name" value="GNAT FAMILY N-ACETYLTRANSFERASE"/>
    <property type="match status" value="1"/>
</dbReference>
<accession>A0ABU6NJF2</accession>
<dbReference type="SMART" id="SM00347">
    <property type="entry name" value="HTH_MARR"/>
    <property type="match status" value="1"/>
</dbReference>
<evidence type="ECO:0000256" key="1">
    <source>
        <dbReference type="ARBA" id="ARBA00022679"/>
    </source>
</evidence>
<dbReference type="InterPro" id="IPR036390">
    <property type="entry name" value="WH_DNA-bd_sf"/>
</dbReference>
<dbReference type="Gene3D" id="1.10.10.10">
    <property type="entry name" value="Winged helix-like DNA-binding domain superfamily/Winged helix DNA-binding domain"/>
    <property type="match status" value="1"/>
</dbReference>
<proteinExistence type="predicted"/>
<feature type="domain" description="HTH marR-type" evidence="2">
    <location>
        <begin position="1"/>
        <end position="140"/>
    </location>
</feature>
<dbReference type="Proteomes" id="UP001341820">
    <property type="component" value="Unassembled WGS sequence"/>
</dbReference>
<protein>
    <submittedName>
        <fullName evidence="4">Helix-turn-helix domain-containing GNAT family N-acetyltransferase</fullName>
    </submittedName>
</protein>
<dbReference type="PANTHER" id="PTHR13947:SF37">
    <property type="entry name" value="LD18367P"/>
    <property type="match status" value="1"/>
</dbReference>
<name>A0ABU6NJF2_9BACI</name>
<dbReference type="RefSeq" id="WP_328237010.1">
    <property type="nucleotide sequence ID" value="NZ_JAROAS010000015.1"/>
</dbReference>
<evidence type="ECO:0000259" key="3">
    <source>
        <dbReference type="PROSITE" id="PS51186"/>
    </source>
</evidence>
<dbReference type="Pfam" id="PF01047">
    <property type="entry name" value="MarR"/>
    <property type="match status" value="1"/>
</dbReference>
<dbReference type="PROSITE" id="PS51186">
    <property type="entry name" value="GNAT"/>
    <property type="match status" value="1"/>
</dbReference>
<keyword evidence="1" id="KW-0808">Transferase</keyword>
<dbReference type="InterPro" id="IPR050769">
    <property type="entry name" value="NAT_camello-type"/>
</dbReference>
<dbReference type="SUPFAM" id="SSF55729">
    <property type="entry name" value="Acyl-CoA N-acyltransferases (Nat)"/>
    <property type="match status" value="1"/>
</dbReference>
<evidence type="ECO:0000313" key="5">
    <source>
        <dbReference type="Proteomes" id="UP001341820"/>
    </source>
</evidence>
<dbReference type="InterPro" id="IPR036388">
    <property type="entry name" value="WH-like_DNA-bd_sf"/>
</dbReference>
<reference evidence="4 5" key="1">
    <citation type="submission" date="2023-03" db="EMBL/GenBank/DDBJ databases">
        <title>Bacillus Genome Sequencing.</title>
        <authorList>
            <person name="Dunlap C."/>
        </authorList>
    </citation>
    <scope>NUCLEOTIDE SEQUENCE [LARGE SCALE GENOMIC DNA]</scope>
    <source>
        <strain evidence="4 5">B-4107</strain>
    </source>
</reference>
<dbReference type="InterPro" id="IPR000835">
    <property type="entry name" value="HTH_MarR-typ"/>
</dbReference>
<sequence length="308" mass="36460">MSKPNLSTIEGIRKFNRFYLNYQSLFNQHVYDNTLTLTEIRMLYEISDKHTCTAKVLQEKLHLDKGYVSRVLKSFENKKIIYKEKCENDSRVFFLHLTSVGKEMYQSLEVKTNQQVHQLFKHVNLRDQQKLLESMGTIETILTKQHHELKSVVAIRDYYTEDDKENMIEKQRSFYAENCGFNVEFLEYLHDTFKVEIEKIWTAEVDGEFAGCIGLVKENDKTVQLRWFLVDPSVRGKGVGTKLVQTLLSYCRSMQYEKVSLETVSQLKTARNLYSKFGFELKKASQQYMWGQEVVDEQWELDLQDHEY</sequence>
<dbReference type="SUPFAM" id="SSF46785">
    <property type="entry name" value="Winged helix' DNA-binding domain"/>
    <property type="match status" value="1"/>
</dbReference>
<comment type="caution">
    <text evidence="4">The sequence shown here is derived from an EMBL/GenBank/DDBJ whole genome shotgun (WGS) entry which is preliminary data.</text>
</comment>
<organism evidence="4 5">
    <name type="scientific">Shouchella miscanthi</name>
    <dbReference type="NCBI Taxonomy" id="2598861"/>
    <lineage>
        <taxon>Bacteria</taxon>
        <taxon>Bacillati</taxon>
        <taxon>Bacillota</taxon>
        <taxon>Bacilli</taxon>
        <taxon>Bacillales</taxon>
        <taxon>Bacillaceae</taxon>
        <taxon>Shouchella</taxon>
    </lineage>
</organism>
<keyword evidence="5" id="KW-1185">Reference proteome</keyword>
<dbReference type="CDD" id="cd04301">
    <property type="entry name" value="NAT_SF"/>
    <property type="match status" value="1"/>
</dbReference>
<dbReference type="InterPro" id="IPR000182">
    <property type="entry name" value="GNAT_dom"/>
</dbReference>
<evidence type="ECO:0000313" key="4">
    <source>
        <dbReference type="EMBL" id="MED4128210.1"/>
    </source>
</evidence>
<evidence type="ECO:0000259" key="2">
    <source>
        <dbReference type="PROSITE" id="PS50995"/>
    </source>
</evidence>
<dbReference type="InterPro" id="IPR016181">
    <property type="entry name" value="Acyl_CoA_acyltransferase"/>
</dbReference>